<reference evidence="3 4" key="1">
    <citation type="journal article" date="2018" name="Microbiome">
        <title>Fine metagenomic profile of the Mediterranean stratified and mixed water columns revealed by assembly and recruitment.</title>
        <authorList>
            <person name="Haro-Moreno J.M."/>
            <person name="Lopez-Perez M."/>
            <person name="De La Torre J.R."/>
            <person name="Picazo A."/>
            <person name="Camacho A."/>
            <person name="Rodriguez-Valera F."/>
        </authorList>
    </citation>
    <scope>NUCLEOTIDE SEQUENCE [LARGE SCALE GENOMIC DNA]</scope>
    <source>
        <strain evidence="3">MED-G83</strain>
    </source>
</reference>
<accession>A0A368BKI1</accession>
<sequence length="162" mass="18652">MKYILIFLTSICLNTFAMNEWFAYTDNVMGGKSELVAQQNQDVIKLSGTVSTKNNGGFVRLATNPNIASNDIKGIRFLAKGNNEVYDLHVSLKGMKMPPWSFFSKKFSVRDEWSEYQIEFTEFEKYGYSARSFNPKNIRELSFAGYGRDFTVDLELKDIELY</sequence>
<dbReference type="Pfam" id="PF08547">
    <property type="entry name" value="CIA30"/>
    <property type="match status" value="1"/>
</dbReference>
<comment type="caution">
    <text evidence="3">The sequence shown here is derived from an EMBL/GenBank/DDBJ whole genome shotgun (WGS) entry which is preliminary data.</text>
</comment>
<evidence type="ECO:0000259" key="2">
    <source>
        <dbReference type="Pfam" id="PF08547"/>
    </source>
</evidence>
<evidence type="ECO:0000256" key="1">
    <source>
        <dbReference type="SAM" id="SignalP"/>
    </source>
</evidence>
<dbReference type="AlphaFoldDB" id="A0A368BKI1"/>
<feature type="domain" description="NADH:ubiquinone oxidoreductase intermediate-associated protein 30" evidence="2">
    <location>
        <begin position="18"/>
        <end position="144"/>
    </location>
</feature>
<dbReference type="InterPro" id="IPR008979">
    <property type="entry name" value="Galactose-bd-like_sf"/>
</dbReference>
<keyword evidence="1" id="KW-0732">Signal</keyword>
<name>A0A368BKI1_9GAMM</name>
<dbReference type="Proteomes" id="UP000252147">
    <property type="component" value="Unassembled WGS sequence"/>
</dbReference>
<dbReference type="SUPFAM" id="SSF49785">
    <property type="entry name" value="Galactose-binding domain-like"/>
    <property type="match status" value="1"/>
</dbReference>
<gene>
    <name evidence="3" type="ORF">DBW97_04240</name>
</gene>
<dbReference type="EMBL" id="QOPD01000007">
    <property type="protein sequence ID" value="RCL37751.1"/>
    <property type="molecule type" value="Genomic_DNA"/>
</dbReference>
<evidence type="ECO:0000313" key="3">
    <source>
        <dbReference type="EMBL" id="RCL37751.1"/>
    </source>
</evidence>
<organism evidence="3 4">
    <name type="scientific">SAR86 cluster bacterium</name>
    <dbReference type="NCBI Taxonomy" id="2030880"/>
    <lineage>
        <taxon>Bacteria</taxon>
        <taxon>Pseudomonadati</taxon>
        <taxon>Pseudomonadota</taxon>
        <taxon>Gammaproteobacteria</taxon>
        <taxon>SAR86 cluster</taxon>
    </lineage>
</organism>
<feature type="signal peptide" evidence="1">
    <location>
        <begin position="1"/>
        <end position="17"/>
    </location>
</feature>
<evidence type="ECO:0000313" key="4">
    <source>
        <dbReference type="Proteomes" id="UP000252147"/>
    </source>
</evidence>
<dbReference type="Gene3D" id="2.60.120.430">
    <property type="entry name" value="Galactose-binding lectin"/>
    <property type="match status" value="1"/>
</dbReference>
<feature type="chain" id="PRO_5016993073" description="NADH:ubiquinone oxidoreductase intermediate-associated protein 30 domain-containing protein" evidence="1">
    <location>
        <begin position="18"/>
        <end position="162"/>
    </location>
</feature>
<protein>
    <recommendedName>
        <fullName evidence="2">NADH:ubiquinone oxidoreductase intermediate-associated protein 30 domain-containing protein</fullName>
    </recommendedName>
</protein>
<dbReference type="InterPro" id="IPR013857">
    <property type="entry name" value="NADH-UbQ_OxRdtase-assoc_prot30"/>
</dbReference>
<proteinExistence type="predicted"/>